<dbReference type="EMBL" id="MH271318">
    <property type="protein sequence ID" value="AWY06568.1"/>
    <property type="molecule type" value="Genomic_DNA"/>
</dbReference>
<proteinExistence type="predicted"/>
<feature type="region of interest" description="Disordered" evidence="1">
    <location>
        <begin position="190"/>
        <end position="210"/>
    </location>
</feature>
<dbReference type="GeneID" id="54993656"/>
<evidence type="ECO:0000313" key="2">
    <source>
        <dbReference type="EMBL" id="AWY06568.1"/>
    </source>
</evidence>
<sequence>MVVSGVRLPGGARSGLGAARHGTARRGKARLGKAWKIDRSDGRIRGSTPRGSTLDGAGFGTPRHVLAPQGMEDRPLRWSHPGFDSPGEHARQPDTREDIMSTIEGIEQRGPRSQREIAVDILLAADYGDLVTYDTLGRALGLPFARSNPEDRRRVGRVVNRALSELERDHHRTVISVAKEGYRIAHPAEHTDVGHRRQTKANRTLRRASRAVKAADHNLLTDAERAENLEAQRCLRDQLRAANLNNLAKVRRDRLKAAMNTNQPTHH</sequence>
<feature type="compositionally biased region" description="Basic residues" evidence="1">
    <location>
        <begin position="22"/>
        <end position="31"/>
    </location>
</feature>
<gene>
    <name evidence="2" type="primary">40</name>
    <name evidence="2" type="ORF">PBI_TRINE_40</name>
</gene>
<keyword evidence="3" id="KW-1185">Reference proteome</keyword>
<name>A0A2Z4QAN0_9CAUD</name>
<evidence type="ECO:0000256" key="1">
    <source>
        <dbReference type="SAM" id="MobiDB-lite"/>
    </source>
</evidence>
<evidence type="ECO:0000313" key="3">
    <source>
        <dbReference type="Proteomes" id="UP000250672"/>
    </source>
</evidence>
<reference evidence="3" key="1">
    <citation type="submission" date="2018-04" db="EMBL/GenBank/DDBJ databases">
        <authorList>
            <person name="Go L.Y."/>
            <person name="Mitchell J.A."/>
        </authorList>
    </citation>
    <scope>NUCLEOTIDE SEQUENCE [LARGE SCALE GENOMIC DNA]</scope>
</reference>
<feature type="compositionally biased region" description="Basic residues" evidence="1">
    <location>
        <begin position="196"/>
        <end position="210"/>
    </location>
</feature>
<dbReference type="Proteomes" id="UP000250672">
    <property type="component" value="Genome"/>
</dbReference>
<feature type="region of interest" description="Disordered" evidence="1">
    <location>
        <begin position="41"/>
        <end position="60"/>
    </location>
</feature>
<feature type="region of interest" description="Disordered" evidence="1">
    <location>
        <begin position="1"/>
        <end position="31"/>
    </location>
</feature>
<accession>A0A2Z4QAN0</accession>
<organism evidence="2 3">
    <name type="scientific">Gordonia phage Trine</name>
    <dbReference type="NCBI Taxonomy" id="2201431"/>
    <lineage>
        <taxon>Viruses</taxon>
        <taxon>Duplodnaviria</taxon>
        <taxon>Heunggongvirae</taxon>
        <taxon>Uroviricota</taxon>
        <taxon>Caudoviricetes</taxon>
        <taxon>Trinevirus</taxon>
        <taxon>Trinevirus trine</taxon>
    </lineage>
</organism>
<dbReference type="RefSeq" id="YP_009803097.1">
    <property type="nucleotide sequence ID" value="NC_047991.1"/>
</dbReference>
<protein>
    <submittedName>
        <fullName evidence="2">Uncharacterized protein</fullName>
    </submittedName>
</protein>
<dbReference type="KEGG" id="vg:54993656"/>